<evidence type="ECO:0000256" key="3">
    <source>
        <dbReference type="PROSITE-ProRule" id="PRU00339"/>
    </source>
</evidence>
<protein>
    <submittedName>
        <fullName evidence="4">Tfp pilus assembly protein PilF</fullName>
    </submittedName>
</protein>
<evidence type="ECO:0000313" key="4">
    <source>
        <dbReference type="EMBL" id="TDP38172.1"/>
    </source>
</evidence>
<evidence type="ECO:0000256" key="2">
    <source>
        <dbReference type="ARBA" id="ARBA00022803"/>
    </source>
</evidence>
<dbReference type="Pfam" id="PF13181">
    <property type="entry name" value="TPR_8"/>
    <property type="match status" value="1"/>
</dbReference>
<dbReference type="RefSeq" id="WP_133539221.1">
    <property type="nucleotide sequence ID" value="NZ_SNXI01000005.1"/>
</dbReference>
<comment type="caution">
    <text evidence="4">The sequence shown here is derived from an EMBL/GenBank/DDBJ whole genome shotgun (WGS) entry which is preliminary data.</text>
</comment>
<dbReference type="PROSITE" id="PS50005">
    <property type="entry name" value="TPR"/>
    <property type="match status" value="3"/>
</dbReference>
<dbReference type="Proteomes" id="UP000295531">
    <property type="component" value="Unassembled WGS sequence"/>
</dbReference>
<accession>A0A4V3CPJ7</accession>
<reference evidence="4 5" key="1">
    <citation type="submission" date="2019-03" db="EMBL/GenBank/DDBJ databases">
        <title>Freshwater and sediment microbial communities from various areas in North America, analyzing microbe dynamics in response to fracking.</title>
        <authorList>
            <person name="Lamendella R."/>
        </authorList>
    </citation>
    <scope>NUCLEOTIDE SEQUENCE [LARGE SCALE GENOMIC DNA]</scope>
    <source>
        <strain evidence="4 5">18_TX</strain>
    </source>
</reference>
<dbReference type="PANTHER" id="PTHR45586:SF1">
    <property type="entry name" value="LIPOPOLYSACCHARIDE ASSEMBLY PROTEIN B"/>
    <property type="match status" value="1"/>
</dbReference>
<dbReference type="AlphaFoldDB" id="A0A4V3CPJ7"/>
<gene>
    <name evidence="4" type="ORF">DEU29_10523</name>
</gene>
<keyword evidence="1" id="KW-0677">Repeat</keyword>
<dbReference type="PANTHER" id="PTHR45586">
    <property type="entry name" value="TPR REPEAT-CONTAINING PROTEIN PA4667"/>
    <property type="match status" value="1"/>
</dbReference>
<dbReference type="EMBL" id="SNXI01000005">
    <property type="protein sequence ID" value="TDP38172.1"/>
    <property type="molecule type" value="Genomic_DNA"/>
</dbReference>
<proteinExistence type="predicted"/>
<dbReference type="InterPro" id="IPR019734">
    <property type="entry name" value="TPR_rpt"/>
</dbReference>
<dbReference type="Pfam" id="PF13759">
    <property type="entry name" value="2OG-FeII_Oxy_5"/>
    <property type="match status" value="1"/>
</dbReference>
<dbReference type="SMART" id="SM00028">
    <property type="entry name" value="TPR"/>
    <property type="match status" value="7"/>
</dbReference>
<evidence type="ECO:0000256" key="1">
    <source>
        <dbReference type="ARBA" id="ARBA00022737"/>
    </source>
</evidence>
<sequence length="606" mass="69458">MAQNQSTLAQQFQQAVSALQNQQFSVAEQIATQLDKQSPNHPDILHLLALATKQAAPARALGYFERSLKLNPKQPSVLSNFANFLQSSQQLRAAKRYYLQALKLDSSLVDAWYNLASVHYQSRDYLAAAHAAEKAVSQKPDYLKAYLLKGRAELDYKLFDAAEKTIRTALKRWPDEPTLLFNLALVYRYIEHTVEARKIYAELKGRFNEPQRLFQLGCLAYDDGDYEQAEKILREVLELQNDFVPAHEALNKLYWEHGNNELFLQSFNQALSRQPDSLALAYSYLSHLYRAQQEQQANALLDEFLQRFGEVHSLLHLKGGALLRAGDWQQAEVCYDKTLQQQPRHPRYLIDQANLYLRQQRYQEALALLDRAHENQPLDQEVHAYKGLCWKLSGDTQKFDYLNDYQRYVKVGFLPTPDGYDSLEQFWDVLTQRIRELHKTKHQPLDQSVRGGTQTVGSLLAMDDPVINAYKQSLTRYIDDYLASLPDDKTHPVTARKTGSYHFSGSWSVKLFKAGFHTNHVHPEGWLSMCTYLSVPEQVSADDPDKKGWIKFGETSLGLEGKEQIDKAVCPQPGMCVIFPSYCWHGTIPFDADDERITIPCDIMPS</sequence>
<dbReference type="Pfam" id="PF13432">
    <property type="entry name" value="TPR_16"/>
    <property type="match status" value="3"/>
</dbReference>
<name>A0A4V3CPJ7_9GAMM</name>
<dbReference type="OrthoDB" id="549777at2"/>
<dbReference type="InterPro" id="IPR051012">
    <property type="entry name" value="CellSynth/LPSAsmb/PSIAsmb"/>
</dbReference>
<feature type="repeat" description="TPR" evidence="3">
    <location>
        <begin position="210"/>
        <end position="243"/>
    </location>
</feature>
<feature type="repeat" description="TPR" evidence="3">
    <location>
        <begin position="109"/>
        <end position="142"/>
    </location>
</feature>
<dbReference type="SUPFAM" id="SSF48452">
    <property type="entry name" value="TPR-like"/>
    <property type="match status" value="1"/>
</dbReference>
<dbReference type="InterPro" id="IPR012668">
    <property type="entry name" value="CHP02466"/>
</dbReference>
<dbReference type="Gene3D" id="2.60.120.620">
    <property type="entry name" value="q2cbj1_9rhob like domain"/>
    <property type="match status" value="1"/>
</dbReference>
<evidence type="ECO:0000313" key="5">
    <source>
        <dbReference type="Proteomes" id="UP000295531"/>
    </source>
</evidence>
<dbReference type="Gene3D" id="1.25.40.10">
    <property type="entry name" value="Tetratricopeptide repeat domain"/>
    <property type="match status" value="2"/>
</dbReference>
<feature type="repeat" description="TPR" evidence="3">
    <location>
        <begin position="346"/>
        <end position="379"/>
    </location>
</feature>
<organism evidence="4 5">
    <name type="scientific">Idiomarina aquatica</name>
    <dbReference type="NCBI Taxonomy" id="1327752"/>
    <lineage>
        <taxon>Bacteria</taxon>
        <taxon>Pseudomonadati</taxon>
        <taxon>Pseudomonadota</taxon>
        <taxon>Gammaproteobacteria</taxon>
        <taxon>Alteromonadales</taxon>
        <taxon>Idiomarinaceae</taxon>
        <taxon>Idiomarina</taxon>
    </lineage>
</organism>
<keyword evidence="5" id="KW-1185">Reference proteome</keyword>
<dbReference type="InterPro" id="IPR011990">
    <property type="entry name" value="TPR-like_helical_dom_sf"/>
</dbReference>
<keyword evidence="2 3" id="KW-0802">TPR repeat</keyword>